<sequence length="405" mass="42333">MWRTTLVASSFFWLSLVLLVSGEPMTEFKLEARPEGITSGPGSTLYVSQILSGSVLAIDADTGEQTTAVPPQPDGRQAWGLAYHDDMILVAGGGPNFGGGIPEVYVYDATTGDPIVTCEPISLNETDHGAFLNDIAVLGDVAYITDSFANTIMALNLTLVKQQGNCTVWELYLPDPFIPQNPSDWGANGIVAYEFDNGVSGLLVAHEILGSVYSVQRIEDDGTPPHYQEIIGEPSSDIPPALGADGLLMVDGTLLYVTQNTENQIGVYNLSAQATDGVLSTTPLGVLTSPLFDTPAVSAAYDGYIFSTNSRFVALPEISEEADDNVVGVKNLYCCGNTAVDETITDAPAPAATTEAPNDGGGGGTDATAAPSGADTTSGAIGSMQQLQVMSLLGSFFGLLLALLF</sequence>
<feature type="signal peptide" evidence="2">
    <location>
        <begin position="1"/>
        <end position="22"/>
    </location>
</feature>
<dbReference type="Proteomes" id="UP001153069">
    <property type="component" value="Unassembled WGS sequence"/>
</dbReference>
<evidence type="ECO:0000313" key="3">
    <source>
        <dbReference type="EMBL" id="CAB9520154.1"/>
    </source>
</evidence>
<gene>
    <name evidence="3" type="ORF">SEMRO_1078_G238750.1</name>
</gene>
<feature type="chain" id="PRO_5040505592" evidence="2">
    <location>
        <begin position="23"/>
        <end position="405"/>
    </location>
</feature>
<feature type="region of interest" description="Disordered" evidence="1">
    <location>
        <begin position="350"/>
        <end position="377"/>
    </location>
</feature>
<dbReference type="InterPro" id="IPR011042">
    <property type="entry name" value="6-blade_b-propeller_TolB-like"/>
</dbReference>
<evidence type="ECO:0000256" key="2">
    <source>
        <dbReference type="SAM" id="SignalP"/>
    </source>
</evidence>
<dbReference type="Gene3D" id="2.120.10.30">
    <property type="entry name" value="TolB, C-terminal domain"/>
    <property type="match status" value="1"/>
</dbReference>
<organism evidence="3 4">
    <name type="scientific">Seminavis robusta</name>
    <dbReference type="NCBI Taxonomy" id="568900"/>
    <lineage>
        <taxon>Eukaryota</taxon>
        <taxon>Sar</taxon>
        <taxon>Stramenopiles</taxon>
        <taxon>Ochrophyta</taxon>
        <taxon>Bacillariophyta</taxon>
        <taxon>Bacillariophyceae</taxon>
        <taxon>Bacillariophycidae</taxon>
        <taxon>Naviculales</taxon>
        <taxon>Naviculaceae</taxon>
        <taxon>Seminavis</taxon>
    </lineage>
</organism>
<dbReference type="AlphaFoldDB" id="A0A9N8EJB7"/>
<proteinExistence type="predicted"/>
<evidence type="ECO:0000256" key="1">
    <source>
        <dbReference type="SAM" id="MobiDB-lite"/>
    </source>
</evidence>
<keyword evidence="2" id="KW-0732">Signal</keyword>
<comment type="caution">
    <text evidence="3">The sequence shown here is derived from an EMBL/GenBank/DDBJ whole genome shotgun (WGS) entry which is preliminary data.</text>
</comment>
<dbReference type="EMBL" id="CAICTM010001076">
    <property type="protein sequence ID" value="CAB9520154.1"/>
    <property type="molecule type" value="Genomic_DNA"/>
</dbReference>
<evidence type="ECO:0000313" key="4">
    <source>
        <dbReference type="Proteomes" id="UP001153069"/>
    </source>
</evidence>
<keyword evidence="4" id="KW-1185">Reference proteome</keyword>
<name>A0A9N8EJB7_9STRA</name>
<reference evidence="3" key="1">
    <citation type="submission" date="2020-06" db="EMBL/GenBank/DDBJ databases">
        <authorList>
            <consortium name="Plant Systems Biology data submission"/>
        </authorList>
    </citation>
    <scope>NUCLEOTIDE SEQUENCE</scope>
    <source>
        <strain evidence="3">D6</strain>
    </source>
</reference>
<protein>
    <submittedName>
        <fullName evidence="3">Superoxide dismutase</fullName>
    </submittedName>
</protein>
<feature type="compositionally biased region" description="Low complexity" evidence="1">
    <location>
        <begin position="366"/>
        <end position="377"/>
    </location>
</feature>
<accession>A0A9N8EJB7</accession>
<dbReference type="SUPFAM" id="SSF63829">
    <property type="entry name" value="Calcium-dependent phosphotriesterase"/>
    <property type="match status" value="1"/>
</dbReference>